<gene>
    <name evidence="2" type="ORF">B0H65DRAFT_135920</name>
</gene>
<organism evidence="2 3">
    <name type="scientific">Neurospora tetraspora</name>
    <dbReference type="NCBI Taxonomy" id="94610"/>
    <lineage>
        <taxon>Eukaryota</taxon>
        <taxon>Fungi</taxon>
        <taxon>Dikarya</taxon>
        <taxon>Ascomycota</taxon>
        <taxon>Pezizomycotina</taxon>
        <taxon>Sordariomycetes</taxon>
        <taxon>Sordariomycetidae</taxon>
        <taxon>Sordariales</taxon>
        <taxon>Sordariaceae</taxon>
        <taxon>Neurospora</taxon>
    </lineage>
</organism>
<dbReference type="Proteomes" id="UP001278500">
    <property type="component" value="Unassembled WGS sequence"/>
</dbReference>
<keyword evidence="3" id="KW-1185">Reference proteome</keyword>
<dbReference type="GeneID" id="87858018"/>
<evidence type="ECO:0000313" key="2">
    <source>
        <dbReference type="EMBL" id="KAK3351817.1"/>
    </source>
</evidence>
<comment type="caution">
    <text evidence="2">The sequence shown here is derived from an EMBL/GenBank/DDBJ whole genome shotgun (WGS) entry which is preliminary data.</text>
</comment>
<dbReference type="EMBL" id="JAUEPP010000002">
    <property type="protein sequence ID" value="KAK3351817.1"/>
    <property type="molecule type" value="Genomic_DNA"/>
</dbReference>
<dbReference type="RefSeq" id="XP_062685112.1">
    <property type="nucleotide sequence ID" value="XM_062820864.1"/>
</dbReference>
<protein>
    <submittedName>
        <fullName evidence="2">Uncharacterized protein</fullName>
    </submittedName>
</protein>
<name>A0AAE0MUU1_9PEZI</name>
<accession>A0AAE0MUU1</accession>
<evidence type="ECO:0000256" key="1">
    <source>
        <dbReference type="SAM" id="MobiDB-lite"/>
    </source>
</evidence>
<reference evidence="2" key="2">
    <citation type="submission" date="2023-06" db="EMBL/GenBank/DDBJ databases">
        <authorList>
            <consortium name="Lawrence Berkeley National Laboratory"/>
            <person name="Haridas S."/>
            <person name="Hensen N."/>
            <person name="Bonometti L."/>
            <person name="Westerberg I."/>
            <person name="Brannstrom I.O."/>
            <person name="Guillou S."/>
            <person name="Cros-Aarteil S."/>
            <person name="Calhoun S."/>
            <person name="Kuo A."/>
            <person name="Mondo S."/>
            <person name="Pangilinan J."/>
            <person name="Riley R."/>
            <person name="Labutti K."/>
            <person name="Andreopoulos B."/>
            <person name="Lipzen A."/>
            <person name="Chen C."/>
            <person name="Yanf M."/>
            <person name="Daum C."/>
            <person name="Ng V."/>
            <person name="Clum A."/>
            <person name="Steindorff A."/>
            <person name="Ohm R."/>
            <person name="Martin F."/>
            <person name="Silar P."/>
            <person name="Natvig D."/>
            <person name="Lalanne C."/>
            <person name="Gautier V."/>
            <person name="Ament-Velasquez S.L."/>
            <person name="Kruys A."/>
            <person name="Hutchinson M.I."/>
            <person name="Powell A.J."/>
            <person name="Barry K."/>
            <person name="Miller A.N."/>
            <person name="Grigoriev I.V."/>
            <person name="Debuchy R."/>
            <person name="Gladieux P."/>
            <person name="Thoren M.H."/>
            <person name="Johannesson H."/>
        </authorList>
    </citation>
    <scope>NUCLEOTIDE SEQUENCE</scope>
    <source>
        <strain evidence="2">CBS 560.94</strain>
    </source>
</reference>
<proteinExistence type="predicted"/>
<dbReference type="AlphaFoldDB" id="A0AAE0MUU1"/>
<feature type="compositionally biased region" description="Low complexity" evidence="1">
    <location>
        <begin position="183"/>
        <end position="217"/>
    </location>
</feature>
<reference evidence="2" key="1">
    <citation type="journal article" date="2023" name="Mol. Phylogenet. Evol.">
        <title>Genome-scale phylogeny and comparative genomics of the fungal order Sordariales.</title>
        <authorList>
            <person name="Hensen N."/>
            <person name="Bonometti L."/>
            <person name="Westerberg I."/>
            <person name="Brannstrom I.O."/>
            <person name="Guillou S."/>
            <person name="Cros-Aarteil S."/>
            <person name="Calhoun S."/>
            <person name="Haridas S."/>
            <person name="Kuo A."/>
            <person name="Mondo S."/>
            <person name="Pangilinan J."/>
            <person name="Riley R."/>
            <person name="LaButti K."/>
            <person name="Andreopoulos B."/>
            <person name="Lipzen A."/>
            <person name="Chen C."/>
            <person name="Yan M."/>
            <person name="Daum C."/>
            <person name="Ng V."/>
            <person name="Clum A."/>
            <person name="Steindorff A."/>
            <person name="Ohm R.A."/>
            <person name="Martin F."/>
            <person name="Silar P."/>
            <person name="Natvig D.O."/>
            <person name="Lalanne C."/>
            <person name="Gautier V."/>
            <person name="Ament-Velasquez S.L."/>
            <person name="Kruys A."/>
            <person name="Hutchinson M.I."/>
            <person name="Powell A.J."/>
            <person name="Barry K."/>
            <person name="Miller A.N."/>
            <person name="Grigoriev I.V."/>
            <person name="Debuchy R."/>
            <person name="Gladieux P."/>
            <person name="Hiltunen Thoren M."/>
            <person name="Johannesson H."/>
        </authorList>
    </citation>
    <scope>NUCLEOTIDE SEQUENCE</scope>
    <source>
        <strain evidence="2">CBS 560.94</strain>
    </source>
</reference>
<evidence type="ECO:0000313" key="3">
    <source>
        <dbReference type="Proteomes" id="UP001278500"/>
    </source>
</evidence>
<feature type="region of interest" description="Disordered" evidence="1">
    <location>
        <begin position="183"/>
        <end position="218"/>
    </location>
</feature>
<sequence>MEFQFPSFKSKRRPLFHFPLSLSTQVILDSSNNHNRLSLDLYTQSAFQSGSVDLLPQIDSHPPRALLELLRGPSASLATIHSRLAASRRPDLLVYSSSNSTPYAISASDVNTRSTSTRHLFPIFDTRYSDTQQPPKWPKQRTTRTISSTICTTTTTLLLPRSQPLHQHLPQPHLRLRLLNSLLNNNSNNNSNSKSSSNKLPPPSSRLLTTTEHPTTTANKAITMEATDNTATMRKKTKTMTISISTSETAHRPLSLATTTTTTITTAASLSRNTMPPHRPRPNTRALMLRKMGKSPPLDAIRDTRTCS</sequence>